<feature type="region of interest" description="Disordered" evidence="1">
    <location>
        <begin position="1"/>
        <end position="210"/>
    </location>
</feature>
<dbReference type="InterPro" id="IPR025212">
    <property type="entry name" value="CAD_CENP-Q"/>
</dbReference>
<feature type="compositionally biased region" description="Pro residues" evidence="1">
    <location>
        <begin position="196"/>
        <end position="208"/>
    </location>
</feature>
<dbReference type="AlphaFoldDB" id="A0A151GDZ0"/>
<comment type="caution">
    <text evidence="2">The sequence shown here is derived from an EMBL/GenBank/DDBJ whole genome shotgun (WGS) entry which is preliminary data.</text>
</comment>
<feature type="compositionally biased region" description="Low complexity" evidence="1">
    <location>
        <begin position="62"/>
        <end position="76"/>
    </location>
</feature>
<protein>
    <recommendedName>
        <fullName evidence="4">Kinetochore protein fta7</fullName>
    </recommendedName>
</protein>
<name>A0A151GDZ0_DRECN</name>
<feature type="compositionally biased region" description="Low complexity" evidence="1">
    <location>
        <begin position="292"/>
        <end position="307"/>
    </location>
</feature>
<feature type="region of interest" description="Disordered" evidence="1">
    <location>
        <begin position="283"/>
        <end position="315"/>
    </location>
</feature>
<sequence length="479" mass="53191">MEFAYVVTQCCAPSPKPRTKRKRREPAHASGEPPDVSQSQDTARHVQEKLVKKKKVPSGRMAKTAKTAKQSSANTTLSPPVRQRTSRARKPAGAAQEDESLPAEASRKRSGRSLRDRSGEEERSSRDEEAVRPTQSRHRARPELPVPPPSSRAQNKDSEATSAGQRRKRGEEGQDEDEGESSKRPRRRRRQHDESPPSPSPPPMPYPHVVPHTRRVRQATISAKWSPLSGPSLAAISALLHLAHRPILQRLSTTHQREAHASAALGLIANRIASKVDRGLPFPPASMPAPLLPAIRGRPQQQKQQRQATDGGRESELDFEAVLNAKAHLERQLEPTSHAVEVLRQEKDRIEKELERDYETLRALETGARAQVREKRRSLKKAHALAPEEEPEPKPGEEDAIFTFDKAISAAAGHVFTDLDDDDDLFPLALQLSGHVDSMRSNLGQAEGILPKLDRSRAALQAVLLHHLDRAQYESVVLT</sequence>
<proteinExistence type="predicted"/>
<accession>A0A151GDZ0</accession>
<evidence type="ECO:0000313" key="3">
    <source>
        <dbReference type="Proteomes" id="UP000076580"/>
    </source>
</evidence>
<keyword evidence="3" id="KW-1185">Reference proteome</keyword>
<organism evidence="2 3">
    <name type="scientific">Drechmeria coniospora</name>
    <name type="common">Nematophagous fungus</name>
    <name type="synonym">Meria coniospora</name>
    <dbReference type="NCBI Taxonomy" id="98403"/>
    <lineage>
        <taxon>Eukaryota</taxon>
        <taxon>Fungi</taxon>
        <taxon>Dikarya</taxon>
        <taxon>Ascomycota</taxon>
        <taxon>Pezizomycotina</taxon>
        <taxon>Sordariomycetes</taxon>
        <taxon>Hypocreomycetidae</taxon>
        <taxon>Hypocreales</taxon>
        <taxon>Ophiocordycipitaceae</taxon>
        <taxon>Drechmeria</taxon>
    </lineage>
</organism>
<dbReference type="GeneID" id="63719915"/>
<feature type="compositionally biased region" description="Basic and acidic residues" evidence="1">
    <location>
        <begin position="113"/>
        <end position="131"/>
    </location>
</feature>
<reference evidence="2 3" key="1">
    <citation type="journal article" date="2016" name="Sci. Rep.">
        <title>Insights into Adaptations to a Near-Obligate Nematode Endoparasitic Lifestyle from the Finished Genome of Drechmeria coniospora.</title>
        <authorList>
            <person name="Zhang L."/>
            <person name="Zhou Z."/>
            <person name="Guo Q."/>
            <person name="Fokkens L."/>
            <person name="Miskei M."/>
            <person name="Pocsi I."/>
            <person name="Zhang W."/>
            <person name="Chen M."/>
            <person name="Wang L."/>
            <person name="Sun Y."/>
            <person name="Donzelli B.G."/>
            <person name="Gibson D.M."/>
            <person name="Nelson D.R."/>
            <person name="Luo J.G."/>
            <person name="Rep M."/>
            <person name="Liu H."/>
            <person name="Yang S."/>
            <person name="Wang J."/>
            <person name="Krasnoff S.B."/>
            <person name="Xu Y."/>
            <person name="Molnar I."/>
            <person name="Lin M."/>
        </authorList>
    </citation>
    <scope>NUCLEOTIDE SEQUENCE [LARGE SCALE GENOMIC DNA]</scope>
    <source>
        <strain evidence="2 3">ARSEF 6962</strain>
    </source>
</reference>
<evidence type="ECO:0000256" key="1">
    <source>
        <dbReference type="SAM" id="MobiDB-lite"/>
    </source>
</evidence>
<evidence type="ECO:0000313" key="2">
    <source>
        <dbReference type="EMBL" id="KYK55309.1"/>
    </source>
</evidence>
<gene>
    <name evidence="2" type="ORF">DCS_07272</name>
</gene>
<dbReference type="Proteomes" id="UP000076580">
    <property type="component" value="Chromosome 03"/>
</dbReference>
<feature type="region of interest" description="Disordered" evidence="1">
    <location>
        <begin position="374"/>
        <end position="396"/>
    </location>
</feature>
<dbReference type="EMBL" id="LAYC01000003">
    <property type="protein sequence ID" value="KYK55309.1"/>
    <property type="molecule type" value="Genomic_DNA"/>
</dbReference>
<dbReference type="STRING" id="98403.A0A151GDZ0"/>
<dbReference type="InParanoid" id="A0A151GDZ0"/>
<evidence type="ECO:0008006" key="4">
    <source>
        <dbReference type="Google" id="ProtNLM"/>
    </source>
</evidence>
<feature type="compositionally biased region" description="Basic residues" evidence="1">
    <location>
        <begin position="374"/>
        <end position="383"/>
    </location>
</feature>
<dbReference type="RefSeq" id="XP_040654661.1">
    <property type="nucleotide sequence ID" value="XM_040804557.1"/>
</dbReference>
<dbReference type="Pfam" id="PF13094">
    <property type="entry name" value="CENP-Q"/>
    <property type="match status" value="1"/>
</dbReference>